<dbReference type="EMBL" id="JBHTIB010000012">
    <property type="protein sequence ID" value="MFD0836001.1"/>
    <property type="molecule type" value="Genomic_DNA"/>
</dbReference>
<organism evidence="1 2">
    <name type="scientific">Mariniflexile aquimaris</name>
    <dbReference type="NCBI Taxonomy" id="881009"/>
    <lineage>
        <taxon>Bacteria</taxon>
        <taxon>Pseudomonadati</taxon>
        <taxon>Bacteroidota</taxon>
        <taxon>Flavobacteriia</taxon>
        <taxon>Flavobacteriales</taxon>
        <taxon>Flavobacteriaceae</taxon>
        <taxon>Mariniflexile</taxon>
    </lineage>
</organism>
<reference evidence="2" key="1">
    <citation type="journal article" date="2019" name="Int. J. Syst. Evol. Microbiol.">
        <title>The Global Catalogue of Microorganisms (GCM) 10K type strain sequencing project: providing services to taxonomists for standard genome sequencing and annotation.</title>
        <authorList>
            <consortium name="The Broad Institute Genomics Platform"/>
            <consortium name="The Broad Institute Genome Sequencing Center for Infectious Disease"/>
            <person name="Wu L."/>
            <person name="Ma J."/>
        </authorList>
    </citation>
    <scope>NUCLEOTIDE SEQUENCE [LARGE SCALE GENOMIC DNA]</scope>
    <source>
        <strain evidence="2">CCUG 60529</strain>
    </source>
</reference>
<dbReference type="GO" id="GO:0016779">
    <property type="term" value="F:nucleotidyltransferase activity"/>
    <property type="evidence" value="ECO:0007669"/>
    <property type="project" value="UniProtKB-KW"/>
</dbReference>
<evidence type="ECO:0000313" key="2">
    <source>
        <dbReference type="Proteomes" id="UP001597011"/>
    </source>
</evidence>
<sequence length="165" mass="18970">MKKLIFGLVIFGFTAQMNSQSIELKEVEVVANYNYIEATNTGMEALPVQRMQAVVKDYKAQNIEKDNLGEIAYSMSFYNSDGKVIADYNTEGKIIRTTEKYKNVRLPLEVLQAISKSYPNWTILEDTYYVSYQHDKGVTKKVYKIKIMNDNKVLNIKTNHSGDFI</sequence>
<keyword evidence="2" id="KW-1185">Reference proteome</keyword>
<dbReference type="RefSeq" id="WP_379941625.1">
    <property type="nucleotide sequence ID" value="NZ_JBHTIB010000012.1"/>
</dbReference>
<name>A0ABW3BUF5_9FLAO</name>
<comment type="caution">
    <text evidence="1">The sequence shown here is derived from an EMBL/GenBank/DDBJ whole genome shotgun (WGS) entry which is preliminary data.</text>
</comment>
<dbReference type="Gene3D" id="3.10.450.360">
    <property type="match status" value="1"/>
</dbReference>
<dbReference type="SUPFAM" id="SSF160574">
    <property type="entry name" value="BT0923-like"/>
    <property type="match status" value="1"/>
</dbReference>
<dbReference type="Proteomes" id="UP001597011">
    <property type="component" value="Unassembled WGS sequence"/>
</dbReference>
<proteinExistence type="predicted"/>
<keyword evidence="1" id="KW-0808">Transferase</keyword>
<protein>
    <submittedName>
        <fullName evidence="1">Nicotinate-nucleotide adenylyltransferase</fullName>
    </submittedName>
</protein>
<accession>A0ABW3BUF5</accession>
<gene>
    <name evidence="1" type="ORF">ACFQ0I_09515</name>
</gene>
<evidence type="ECO:0000313" key="1">
    <source>
        <dbReference type="EMBL" id="MFD0836001.1"/>
    </source>
</evidence>
<keyword evidence="1" id="KW-0548">Nucleotidyltransferase</keyword>